<feature type="compositionally biased region" description="Polar residues" evidence="1">
    <location>
        <begin position="429"/>
        <end position="453"/>
    </location>
</feature>
<accession>A0A1Y1VTR3</accession>
<sequence length="453" mass="51192">MTSNNFELSSLPFEIADRISKHLDNASLANCCLVNKHWYTCFISSVWESPKTRSLENLKSLHHSMESIASFIDEEENDNDNENKENNNENKNDKNNNENNNNISFTDYFNHLKMVKHLDLTAVVDESDIKASNDQTKTFDYADTETQSLLIKLADHCSSLKSLALKVPSEKNSSKDAPKFFFALKQFAKSALSLESLTLDFNDMTVFADHLQEAIPVECFTKLHHLNLQNASMVDDSAFIWLWSNCPSLTSVTISQSSNLNDYILNPLIRIHGHQIKSFDLERCSRLSPNSILNIIVSCKNLEKFRWVNNGAIYNSTLLSTTTTTNDFEIKDMAFFMNALKENCVIEHLKDLDYAFLQESQASIIFDFLIEKNRETLESIKCDTSKALISAVQKNIIFPHLKEISFNNPSVSLEKLSKQSSSTTTTTTLNENCQMSSTSNVSIEGNSSTSLTA</sequence>
<dbReference type="PROSITE" id="PS50181">
    <property type="entry name" value="FBOX"/>
    <property type="match status" value="1"/>
</dbReference>
<dbReference type="Gene3D" id="1.20.1280.50">
    <property type="match status" value="1"/>
</dbReference>
<dbReference type="EMBL" id="MCFG01000515">
    <property type="protein sequence ID" value="ORX64573.1"/>
    <property type="molecule type" value="Genomic_DNA"/>
</dbReference>
<keyword evidence="4" id="KW-1185">Reference proteome</keyword>
<dbReference type="SUPFAM" id="SSF81383">
    <property type="entry name" value="F-box domain"/>
    <property type="match status" value="1"/>
</dbReference>
<dbReference type="Proteomes" id="UP000193944">
    <property type="component" value="Unassembled WGS sequence"/>
</dbReference>
<comment type="caution">
    <text evidence="3">The sequence shown here is derived from an EMBL/GenBank/DDBJ whole genome shotgun (WGS) entry which is preliminary data.</text>
</comment>
<dbReference type="InterPro" id="IPR036047">
    <property type="entry name" value="F-box-like_dom_sf"/>
</dbReference>
<evidence type="ECO:0000313" key="3">
    <source>
        <dbReference type="EMBL" id="ORX64573.1"/>
    </source>
</evidence>
<protein>
    <recommendedName>
        <fullName evidence="2">F-box domain-containing protein</fullName>
    </recommendedName>
</protein>
<evidence type="ECO:0000259" key="2">
    <source>
        <dbReference type="PROSITE" id="PS50181"/>
    </source>
</evidence>
<reference evidence="3 4" key="1">
    <citation type="submission" date="2016-08" db="EMBL/GenBank/DDBJ databases">
        <title>A Parts List for Fungal Cellulosomes Revealed by Comparative Genomics.</title>
        <authorList>
            <consortium name="DOE Joint Genome Institute"/>
            <person name="Haitjema C.H."/>
            <person name="Gilmore S.P."/>
            <person name="Henske J.K."/>
            <person name="Solomon K.V."/>
            <person name="De Groot R."/>
            <person name="Kuo A."/>
            <person name="Mondo S.J."/>
            <person name="Salamov A.A."/>
            <person name="Labutti K."/>
            <person name="Zhao Z."/>
            <person name="Chiniquy J."/>
            <person name="Barry K."/>
            <person name="Brewer H.M."/>
            <person name="Purvine S.O."/>
            <person name="Wright A.T."/>
            <person name="Boxma B."/>
            <person name="Van Alen T."/>
            <person name="Hackstein J.H."/>
            <person name="Baker S.E."/>
            <person name="Grigoriev I.V."/>
            <person name="O'Malley M.A."/>
        </authorList>
    </citation>
    <scope>NUCLEOTIDE SEQUENCE [LARGE SCALE GENOMIC DNA]</scope>
    <source>
        <strain evidence="3 4">S4</strain>
    </source>
</reference>
<dbReference type="AlphaFoldDB" id="A0A1Y1VTR3"/>
<dbReference type="SMART" id="SM00256">
    <property type="entry name" value="FBOX"/>
    <property type="match status" value="1"/>
</dbReference>
<dbReference type="STRING" id="1754192.A0A1Y1VTR3"/>
<reference evidence="3 4" key="2">
    <citation type="submission" date="2016-08" db="EMBL/GenBank/DDBJ databases">
        <title>Pervasive Adenine N6-methylation of Active Genes in Fungi.</title>
        <authorList>
            <consortium name="DOE Joint Genome Institute"/>
            <person name="Mondo S.J."/>
            <person name="Dannebaum R.O."/>
            <person name="Kuo R.C."/>
            <person name="Labutti K."/>
            <person name="Haridas S."/>
            <person name="Kuo A."/>
            <person name="Salamov A."/>
            <person name="Ahrendt S.R."/>
            <person name="Lipzen A."/>
            <person name="Sullivan W."/>
            <person name="Andreopoulos W.B."/>
            <person name="Clum A."/>
            <person name="Lindquist E."/>
            <person name="Daum C."/>
            <person name="Ramamoorthy G.K."/>
            <person name="Gryganskyi A."/>
            <person name="Culley D."/>
            <person name="Magnuson J.K."/>
            <person name="James T.Y."/>
            <person name="O'Malley M.A."/>
            <person name="Stajich J.E."/>
            <person name="Spatafora J.W."/>
            <person name="Visel A."/>
            <person name="Grigoriev I.V."/>
        </authorList>
    </citation>
    <scope>NUCLEOTIDE SEQUENCE [LARGE SCALE GENOMIC DNA]</scope>
    <source>
        <strain evidence="3 4">S4</strain>
    </source>
</reference>
<feature type="compositionally biased region" description="Basic and acidic residues" evidence="1">
    <location>
        <begin position="81"/>
        <end position="96"/>
    </location>
</feature>
<feature type="region of interest" description="Disordered" evidence="1">
    <location>
        <begin position="73"/>
        <end position="100"/>
    </location>
</feature>
<dbReference type="InterPro" id="IPR001810">
    <property type="entry name" value="F-box_dom"/>
</dbReference>
<dbReference type="InterPro" id="IPR032675">
    <property type="entry name" value="LRR_dom_sf"/>
</dbReference>
<organism evidence="3 4">
    <name type="scientific">Anaeromyces robustus</name>
    <dbReference type="NCBI Taxonomy" id="1754192"/>
    <lineage>
        <taxon>Eukaryota</taxon>
        <taxon>Fungi</taxon>
        <taxon>Fungi incertae sedis</taxon>
        <taxon>Chytridiomycota</taxon>
        <taxon>Chytridiomycota incertae sedis</taxon>
        <taxon>Neocallimastigomycetes</taxon>
        <taxon>Neocallimastigales</taxon>
        <taxon>Neocallimastigaceae</taxon>
        <taxon>Anaeromyces</taxon>
    </lineage>
</organism>
<dbReference type="OrthoDB" id="10257471at2759"/>
<dbReference type="Gene3D" id="3.80.10.10">
    <property type="entry name" value="Ribonuclease Inhibitor"/>
    <property type="match status" value="1"/>
</dbReference>
<name>A0A1Y1VTR3_9FUNG</name>
<evidence type="ECO:0000256" key="1">
    <source>
        <dbReference type="SAM" id="MobiDB-lite"/>
    </source>
</evidence>
<dbReference type="SUPFAM" id="SSF52047">
    <property type="entry name" value="RNI-like"/>
    <property type="match status" value="1"/>
</dbReference>
<feature type="region of interest" description="Disordered" evidence="1">
    <location>
        <begin position="417"/>
        <end position="453"/>
    </location>
</feature>
<feature type="domain" description="F-box" evidence="2">
    <location>
        <begin position="5"/>
        <end position="50"/>
    </location>
</feature>
<gene>
    <name evidence="3" type="ORF">BCR32DRAFT_273058</name>
</gene>
<evidence type="ECO:0000313" key="4">
    <source>
        <dbReference type="Proteomes" id="UP000193944"/>
    </source>
</evidence>
<dbReference type="Pfam" id="PF12937">
    <property type="entry name" value="F-box-like"/>
    <property type="match status" value="1"/>
</dbReference>
<proteinExistence type="predicted"/>